<evidence type="ECO:0000256" key="9">
    <source>
        <dbReference type="ARBA" id="ARBA00025772"/>
    </source>
</evidence>
<name>A0A2R3QAL1_9BURK</name>
<evidence type="ECO:0000259" key="12">
    <source>
        <dbReference type="Pfam" id="PF12019"/>
    </source>
</evidence>
<dbReference type="InterPro" id="IPR022346">
    <property type="entry name" value="T2SS_GspH"/>
</dbReference>
<dbReference type="Pfam" id="PF07963">
    <property type="entry name" value="N_methyl"/>
    <property type="match status" value="1"/>
</dbReference>
<dbReference type="Pfam" id="PF12019">
    <property type="entry name" value="GspH"/>
    <property type="match status" value="1"/>
</dbReference>
<protein>
    <recommendedName>
        <fullName evidence="2">Type II secretion system protein H</fullName>
    </recommendedName>
    <alternativeName>
        <fullName evidence="10">General secretion pathway protein H</fullName>
    </alternativeName>
</protein>
<dbReference type="PROSITE" id="PS00409">
    <property type="entry name" value="PROKAR_NTER_METHYL"/>
    <property type="match status" value="1"/>
</dbReference>
<reference evidence="13 14" key="1">
    <citation type="submission" date="2018-03" db="EMBL/GenBank/DDBJ databases">
        <title>Genome sequencing of Melaminivora sp.</title>
        <authorList>
            <person name="Kim S.-J."/>
            <person name="Heo J."/>
            <person name="Ahn J.-H."/>
            <person name="Kwon S.-W."/>
        </authorList>
    </citation>
    <scope>NUCLEOTIDE SEQUENCE [LARGE SCALE GENOMIC DNA]</scope>
    <source>
        <strain evidence="13 14">SC2-9</strain>
    </source>
</reference>
<evidence type="ECO:0000256" key="11">
    <source>
        <dbReference type="SAM" id="Phobius"/>
    </source>
</evidence>
<comment type="similarity">
    <text evidence="9">Belongs to the GSP H family.</text>
</comment>
<keyword evidence="7 11" id="KW-1133">Transmembrane helix</keyword>
<dbReference type="InterPro" id="IPR012902">
    <property type="entry name" value="N_methyl_site"/>
</dbReference>
<evidence type="ECO:0000256" key="7">
    <source>
        <dbReference type="ARBA" id="ARBA00022989"/>
    </source>
</evidence>
<keyword evidence="14" id="KW-1185">Reference proteome</keyword>
<dbReference type="InterPro" id="IPR045584">
    <property type="entry name" value="Pilin-like"/>
</dbReference>
<evidence type="ECO:0000256" key="2">
    <source>
        <dbReference type="ARBA" id="ARBA00021549"/>
    </source>
</evidence>
<sequence length="148" mass="16148">MRNHRGFTLVELLVVFAIAALLAALVPTAFDRLRESAEYRSTVRTMMTQLRSARVRAQQERRDVRFVLDLNQRHFGIDGEPLLSLPAALKVRAVVAQGETSPGSVAILFLPQGGATGGSVELLRASGAGTRLRVDWISGRVTQEALLP</sequence>
<keyword evidence="4" id="KW-0488">Methylation</keyword>
<organism evidence="13 14">
    <name type="scientific">Melaminivora suipulveris</name>
    <dbReference type="NCBI Taxonomy" id="2109913"/>
    <lineage>
        <taxon>Bacteria</taxon>
        <taxon>Pseudomonadati</taxon>
        <taxon>Pseudomonadota</taxon>
        <taxon>Betaproteobacteria</taxon>
        <taxon>Burkholderiales</taxon>
        <taxon>Comamonadaceae</taxon>
        <taxon>Melaminivora</taxon>
    </lineage>
</organism>
<evidence type="ECO:0000256" key="10">
    <source>
        <dbReference type="ARBA" id="ARBA00030775"/>
    </source>
</evidence>
<dbReference type="SUPFAM" id="SSF54523">
    <property type="entry name" value="Pili subunits"/>
    <property type="match status" value="1"/>
</dbReference>
<evidence type="ECO:0000256" key="1">
    <source>
        <dbReference type="ARBA" id="ARBA00004377"/>
    </source>
</evidence>
<feature type="transmembrane region" description="Helical" evidence="11">
    <location>
        <begin position="12"/>
        <end position="30"/>
    </location>
</feature>
<dbReference type="EMBL" id="CP027667">
    <property type="protein sequence ID" value="AVO48835.1"/>
    <property type="molecule type" value="Genomic_DNA"/>
</dbReference>
<dbReference type="Proteomes" id="UP000237925">
    <property type="component" value="Chromosome"/>
</dbReference>
<evidence type="ECO:0000313" key="13">
    <source>
        <dbReference type="EMBL" id="AVO48835.1"/>
    </source>
</evidence>
<comment type="subcellular location">
    <subcellularLocation>
        <location evidence="1">Cell inner membrane</location>
        <topology evidence="1">Single-pass membrane protein</topology>
    </subcellularLocation>
</comment>
<dbReference type="GO" id="GO:0005886">
    <property type="term" value="C:plasma membrane"/>
    <property type="evidence" value="ECO:0007669"/>
    <property type="project" value="UniProtKB-SubCell"/>
</dbReference>
<keyword evidence="8 11" id="KW-0472">Membrane</keyword>
<dbReference type="GO" id="GO:0015627">
    <property type="term" value="C:type II protein secretion system complex"/>
    <property type="evidence" value="ECO:0007669"/>
    <property type="project" value="InterPro"/>
</dbReference>
<evidence type="ECO:0000256" key="5">
    <source>
        <dbReference type="ARBA" id="ARBA00022519"/>
    </source>
</evidence>
<dbReference type="NCBIfam" id="TIGR02532">
    <property type="entry name" value="IV_pilin_GFxxxE"/>
    <property type="match status" value="1"/>
</dbReference>
<evidence type="ECO:0000256" key="4">
    <source>
        <dbReference type="ARBA" id="ARBA00022481"/>
    </source>
</evidence>
<keyword evidence="6 11" id="KW-0812">Transmembrane</keyword>
<dbReference type="KEGG" id="mela:C6568_05865"/>
<evidence type="ECO:0000256" key="8">
    <source>
        <dbReference type="ARBA" id="ARBA00023136"/>
    </source>
</evidence>
<evidence type="ECO:0000256" key="3">
    <source>
        <dbReference type="ARBA" id="ARBA00022475"/>
    </source>
</evidence>
<dbReference type="OrthoDB" id="8481584at2"/>
<feature type="domain" description="General secretion pathway GspH" evidence="12">
    <location>
        <begin position="43"/>
        <end position="136"/>
    </location>
</feature>
<gene>
    <name evidence="13" type="ORF">C6568_05865</name>
</gene>
<proteinExistence type="inferred from homology"/>
<accession>A0A2R3QAL1</accession>
<dbReference type="RefSeq" id="WP_106683315.1">
    <property type="nucleotide sequence ID" value="NZ_CP027667.1"/>
</dbReference>
<evidence type="ECO:0000256" key="6">
    <source>
        <dbReference type="ARBA" id="ARBA00022692"/>
    </source>
</evidence>
<dbReference type="GO" id="GO:0015628">
    <property type="term" value="P:protein secretion by the type II secretion system"/>
    <property type="evidence" value="ECO:0007669"/>
    <property type="project" value="InterPro"/>
</dbReference>
<dbReference type="Gene3D" id="3.30.700.10">
    <property type="entry name" value="Glycoprotein, Type 4 Pilin"/>
    <property type="match status" value="1"/>
</dbReference>
<evidence type="ECO:0000313" key="14">
    <source>
        <dbReference type="Proteomes" id="UP000237925"/>
    </source>
</evidence>
<dbReference type="AlphaFoldDB" id="A0A2R3QAL1"/>
<keyword evidence="3" id="KW-1003">Cell membrane</keyword>
<keyword evidence="5" id="KW-0997">Cell inner membrane</keyword>